<feature type="active site" evidence="5">
    <location>
        <position position="353"/>
    </location>
</feature>
<dbReference type="PANTHER" id="PTHR23135">
    <property type="entry name" value="MUR LIGASE FAMILY MEMBER"/>
    <property type="match status" value="1"/>
</dbReference>
<gene>
    <name evidence="5" type="primary">murT</name>
    <name evidence="8" type="ORF">EVG22_22790</name>
</gene>
<accession>A0A6H0TMW2</accession>
<keyword evidence="2 5" id="KW-0436">Ligase</keyword>
<dbReference type="HAMAP" id="MF_02214">
    <property type="entry name" value="Lipid_II_synth_MurT"/>
    <property type="match status" value="1"/>
</dbReference>
<dbReference type="InterPro" id="IPR013564">
    <property type="entry name" value="MurT_C"/>
</dbReference>
<comment type="catalytic activity">
    <reaction evidence="5">
        <text>beta-D-GlcNAc-(1-&gt;4)-Mur2Ac(oyl-L-Ala-gamma-D-Glu-L-Lys-D-Ala-D-Ala)-di-trans,octa-cis-undecaprenyl diphosphate + L-glutamine + ATP + H2O = beta-D-GlcNAc-(1-&gt;4)-Mur2Ac(oyl-L-Ala-D-isoglutaminyl-L-Lys-D-Ala-D-Ala)-di-trans,octa-cis-undecaprenyl diphosphate + L-glutamate + ADP + phosphate + H(+)</text>
        <dbReference type="Rhea" id="RHEA:57928"/>
        <dbReference type="ChEBI" id="CHEBI:15377"/>
        <dbReference type="ChEBI" id="CHEBI:15378"/>
        <dbReference type="ChEBI" id="CHEBI:29985"/>
        <dbReference type="ChEBI" id="CHEBI:30616"/>
        <dbReference type="ChEBI" id="CHEBI:43474"/>
        <dbReference type="ChEBI" id="CHEBI:58359"/>
        <dbReference type="ChEBI" id="CHEBI:60033"/>
        <dbReference type="ChEBI" id="CHEBI:62233"/>
        <dbReference type="ChEBI" id="CHEBI:456216"/>
        <dbReference type="EC" id="6.3.5.13"/>
    </reaction>
</comment>
<evidence type="ECO:0000313" key="8">
    <source>
        <dbReference type="EMBL" id="QIW21088.1"/>
    </source>
</evidence>
<evidence type="ECO:0000256" key="1">
    <source>
        <dbReference type="ARBA" id="ARBA00004752"/>
    </source>
</evidence>
<evidence type="ECO:0000256" key="5">
    <source>
        <dbReference type="HAMAP-Rule" id="MF_02214"/>
    </source>
</evidence>
<dbReference type="PANTHER" id="PTHR23135:SF7">
    <property type="entry name" value="LIPID II ISOGLUTAMINYL SYNTHASE (GLUTAMINE-HYDROLYZING) SUBUNIT MURT"/>
    <property type="match status" value="1"/>
</dbReference>
<dbReference type="GO" id="GO:0004326">
    <property type="term" value="F:tetrahydrofolylpolyglutamate synthase activity"/>
    <property type="evidence" value="ECO:0007669"/>
    <property type="project" value="InterPro"/>
</dbReference>
<dbReference type="EMBL" id="CP035727">
    <property type="protein sequence ID" value="QIW21088.1"/>
    <property type="molecule type" value="Genomic_DNA"/>
</dbReference>
<keyword evidence="5" id="KW-0479">Metal-binding</keyword>
<comment type="subunit">
    <text evidence="5">Forms a heterodimer with GatD.</text>
</comment>
<dbReference type="GO" id="GO:0005524">
    <property type="term" value="F:ATP binding"/>
    <property type="evidence" value="ECO:0007669"/>
    <property type="project" value="UniProtKB-UniRule"/>
</dbReference>
<comment type="catalytic activity">
    <reaction evidence="5">
        <text>beta-D-GlcNAc-(1-&gt;4)-Mur2Ac(oyl-L-Ala-gamma-D-O-P-Glu-L-Lys-D-Ala-D-Ala)-di-trans,octa-cis-undecaprenyl diphosphate + NH4(+) = beta-D-GlcNAc-(1-&gt;4)-Mur2Ac(oyl-L-Ala-D-isoglutaminyl-L-Lys-D-Ala-D-Ala)-di-trans,octa-cis-undecaprenyl diphosphate + phosphate + H(+)</text>
        <dbReference type="Rhea" id="RHEA:57932"/>
        <dbReference type="ChEBI" id="CHEBI:15378"/>
        <dbReference type="ChEBI" id="CHEBI:28938"/>
        <dbReference type="ChEBI" id="CHEBI:43474"/>
        <dbReference type="ChEBI" id="CHEBI:62233"/>
        <dbReference type="ChEBI" id="CHEBI:143132"/>
    </reaction>
</comment>
<keyword evidence="4 5" id="KW-0067">ATP-binding</keyword>
<keyword evidence="5" id="KW-0862">Zinc</keyword>
<feature type="binding site" evidence="5">
    <location>
        <position position="208"/>
    </location>
    <ligand>
        <name>Zn(2+)</name>
        <dbReference type="ChEBI" id="CHEBI:29105"/>
    </ligand>
</feature>
<dbReference type="GO" id="GO:0009252">
    <property type="term" value="P:peptidoglycan biosynthetic process"/>
    <property type="evidence" value="ECO:0007669"/>
    <property type="project" value="UniProtKB-UniRule"/>
</dbReference>
<name>A0A6H0TMW2_BACTU</name>
<comment type="similarity">
    <text evidence="5">Belongs to the MurCDEF family. MurT subfamily.</text>
</comment>
<dbReference type="Pfam" id="PF08245">
    <property type="entry name" value="Mur_ligase_M"/>
    <property type="match status" value="1"/>
</dbReference>
<organism evidence="8 9">
    <name type="scientific">Bacillus thuringiensis serovar andalousiensis</name>
    <dbReference type="NCBI Taxonomy" id="257985"/>
    <lineage>
        <taxon>Bacteria</taxon>
        <taxon>Bacillati</taxon>
        <taxon>Bacillota</taxon>
        <taxon>Bacilli</taxon>
        <taxon>Bacillales</taxon>
        <taxon>Bacillaceae</taxon>
        <taxon>Bacillus</taxon>
        <taxon>Bacillus cereus group</taxon>
    </lineage>
</organism>
<evidence type="ECO:0000256" key="3">
    <source>
        <dbReference type="ARBA" id="ARBA00022741"/>
    </source>
</evidence>
<dbReference type="GO" id="GO:0008360">
    <property type="term" value="P:regulation of cell shape"/>
    <property type="evidence" value="ECO:0007669"/>
    <property type="project" value="UniProtKB-KW"/>
</dbReference>
<dbReference type="EC" id="6.3.5.13" evidence="5"/>
<dbReference type="Pfam" id="PF08353">
    <property type="entry name" value="MurT_C"/>
    <property type="match status" value="1"/>
</dbReference>
<feature type="domain" description="Lipid II isoglutaminyl synthase (glutamine-hydrolyzing) subunit MurT C-terminal" evidence="7">
    <location>
        <begin position="317"/>
        <end position="425"/>
    </location>
</feature>
<dbReference type="SUPFAM" id="SSF53623">
    <property type="entry name" value="MurD-like peptide ligases, catalytic domain"/>
    <property type="match status" value="1"/>
</dbReference>
<dbReference type="Gene3D" id="3.40.1190.10">
    <property type="entry name" value="Mur-like, catalytic domain"/>
    <property type="match status" value="1"/>
</dbReference>
<keyword evidence="3 5" id="KW-0547">Nucleotide-binding</keyword>
<comment type="pathway">
    <text evidence="1 5">Cell wall biogenesis; peptidoglycan biosynthesis.</text>
</comment>
<dbReference type="InterPro" id="IPR036565">
    <property type="entry name" value="Mur-like_cat_sf"/>
</dbReference>
<feature type="domain" description="Mur ligase central" evidence="6">
    <location>
        <begin position="52"/>
        <end position="204"/>
    </location>
</feature>
<feature type="binding site" evidence="5">
    <location>
        <position position="205"/>
    </location>
    <ligand>
        <name>Zn(2+)</name>
        <dbReference type="ChEBI" id="CHEBI:29105"/>
    </ligand>
</feature>
<proteinExistence type="inferred from homology"/>
<dbReference type="GO" id="GO:0140282">
    <property type="term" value="F:carbon-nitrogen ligase activity on lipid II"/>
    <property type="evidence" value="ECO:0007669"/>
    <property type="project" value="UniProtKB-UniRule"/>
</dbReference>
<dbReference type="AlphaFoldDB" id="A0A6H0TMW2"/>
<sequence length="439" mass="49325">MKYLAILFGKIIARLSEMCGGKGTSITGVVALKLKKDIVKQLSASIPIKIIITGTNGKTTTSHLIAHILRNTGKKVLHNHEGANMITGIASLLVNKSDLKGKIDADIAVFEVDEGSLSKVIKQMQPQYTICTNFFRDQLDRYGDIDTLIDYVKKALDGTNTKLVLNTDDPFTMRLADGNHSKVYFGIEKYAYHFPEVQMSESKYCFYCGKQLYYEAVHFGQLGIYQCSCGFKREKPHYSNANIYTTPDGLMCVINNTLYKLNLEGAYNAYNVLAAVSIATELGVEPSLIQKSLQRFDMKNGRMELYEYEGRERILNLVKNPVGASISIAEFGKYEQPKQLVFFLNDLLADGEDISWIWDVDFEQLCPQKVQVICSGRRAVDLALRLTYAGVPEENIKILKDRKIAIDYALSRPLFTYFLATYTNLHVVKSKLDAALKSS</sequence>
<evidence type="ECO:0000259" key="7">
    <source>
        <dbReference type="Pfam" id="PF08353"/>
    </source>
</evidence>
<feature type="binding site" evidence="5">
    <location>
        <position position="229"/>
    </location>
    <ligand>
        <name>Zn(2+)</name>
        <dbReference type="ChEBI" id="CHEBI:29105"/>
    </ligand>
</feature>
<dbReference type="Proteomes" id="UP000501374">
    <property type="component" value="Chromosome"/>
</dbReference>
<dbReference type="GO" id="GO:0008270">
    <property type="term" value="F:zinc ion binding"/>
    <property type="evidence" value="ECO:0007669"/>
    <property type="project" value="UniProtKB-UniRule"/>
</dbReference>
<feature type="binding site" evidence="5">
    <location>
        <position position="227"/>
    </location>
    <ligand>
        <name>Zn(2+)</name>
        <dbReference type="ChEBI" id="CHEBI:29105"/>
    </ligand>
</feature>
<dbReference type="PROSITE" id="PS01011">
    <property type="entry name" value="FOLYLPOLYGLU_SYNT_1"/>
    <property type="match status" value="1"/>
</dbReference>
<dbReference type="RefSeq" id="WP_172555018.1">
    <property type="nucleotide sequence ID" value="NZ_CP035727.2"/>
</dbReference>
<evidence type="ECO:0000259" key="6">
    <source>
        <dbReference type="Pfam" id="PF08245"/>
    </source>
</evidence>
<keyword evidence="5" id="KW-0573">Peptidoglycan synthesis</keyword>
<keyword evidence="5" id="KW-0133">Cell shape</keyword>
<dbReference type="InterPro" id="IPR043703">
    <property type="entry name" value="Lipid_II_synth_MurT"/>
</dbReference>
<keyword evidence="5" id="KW-0961">Cell wall biogenesis/degradation</keyword>
<protein>
    <recommendedName>
        <fullName evidence="5">Lipid II isoglutaminyl synthase (glutamine-hydrolyzing) subunit MurT</fullName>
        <ecNumber evidence="5">6.3.5.13</ecNumber>
    </recommendedName>
</protein>
<dbReference type="GO" id="GO:0071555">
    <property type="term" value="P:cell wall organization"/>
    <property type="evidence" value="ECO:0007669"/>
    <property type="project" value="UniProtKB-KW"/>
</dbReference>
<dbReference type="UniPathway" id="UPA00219"/>
<reference evidence="9" key="1">
    <citation type="submission" date="2019-02" db="EMBL/GenBank/DDBJ databases">
        <title>Structural and Functional analysis of Lanthipeptide from Bacillus thuringiensis serovar andalousiensis B23193.</title>
        <authorList>
            <person name="Andreeva J.V."/>
            <person name="Grigoreva A."/>
        </authorList>
    </citation>
    <scope>NUCLEOTIDE SEQUENCE [LARGE SCALE GENOMIC DNA]</scope>
    <source>
        <strain evidence="9">B23193</strain>
    </source>
</reference>
<dbReference type="InterPro" id="IPR018109">
    <property type="entry name" value="Folylpolyglutamate_synth_CS"/>
</dbReference>
<evidence type="ECO:0000313" key="9">
    <source>
        <dbReference type="Proteomes" id="UP000501374"/>
    </source>
</evidence>
<dbReference type="InterPro" id="IPR013221">
    <property type="entry name" value="Mur_ligase_cen"/>
</dbReference>
<evidence type="ECO:0000256" key="4">
    <source>
        <dbReference type="ARBA" id="ARBA00022840"/>
    </source>
</evidence>
<comment type="catalytic activity">
    <reaction evidence="5">
        <text>beta-D-GlcNAc-(1-&gt;4)-Mur2Ac(oyl-L-Ala-gamma-D-Glu-L-Lys-D-Ala-D-Ala)-di-trans,octa-cis-undecaprenyl diphosphate + ATP = beta-D-GlcNAc-(1-&gt;4)-Mur2Ac(oyl-L-Ala-gamma-D-O-P-Glu-L-Lys-D-Ala-D-Ala)-di-trans,octa-cis-undecaprenyl diphosphate + ADP</text>
        <dbReference type="Rhea" id="RHEA:59488"/>
        <dbReference type="ChEBI" id="CHEBI:30616"/>
        <dbReference type="ChEBI" id="CHEBI:60033"/>
        <dbReference type="ChEBI" id="CHEBI:143132"/>
        <dbReference type="ChEBI" id="CHEBI:456216"/>
    </reaction>
</comment>
<evidence type="ECO:0000256" key="2">
    <source>
        <dbReference type="ARBA" id="ARBA00022598"/>
    </source>
</evidence>
<comment type="function">
    <text evidence="5">The lipid II isoglutaminyl synthase complex catalyzes the formation of alpha-D-isoglutamine in the cell wall lipid II stem peptide. The MurT subunit catalyzes the ATP-dependent amidation of D-glutamate residue of lipid II, converting it to an isoglutamine residue.</text>
</comment>